<comment type="catalytic activity">
    <reaction evidence="10">
        <text>an NDP-alpha-D-glucose + (2R)-3-phosphoglycerate = (2R)-2-O-(alpha-D-glucopyranosyl)-3-phospho-glycerate + a ribonucleoside 5'-diphosphate + H(+)</text>
        <dbReference type="Rhea" id="RHEA:47244"/>
        <dbReference type="ChEBI" id="CHEBI:15378"/>
        <dbReference type="ChEBI" id="CHEBI:57930"/>
        <dbReference type="ChEBI" id="CHEBI:58272"/>
        <dbReference type="ChEBI" id="CHEBI:62600"/>
        <dbReference type="ChEBI" id="CHEBI:76533"/>
        <dbReference type="EC" id="2.4.1.266"/>
    </reaction>
    <physiologicalReaction direction="left-to-right" evidence="10">
        <dbReference type="Rhea" id="RHEA:47245"/>
    </physiologicalReaction>
</comment>
<comment type="similarity">
    <text evidence="3">Belongs to the glycosyltransferase 2 family.</text>
</comment>
<name>E0XUF0_9ACTN</name>
<evidence type="ECO:0000313" key="12">
    <source>
        <dbReference type="EMBL" id="ADI18041.1"/>
    </source>
</evidence>
<keyword evidence="5 12" id="KW-0808">Transferase</keyword>
<evidence type="ECO:0000256" key="3">
    <source>
        <dbReference type="ARBA" id="ARBA00006739"/>
    </source>
</evidence>
<dbReference type="GO" id="GO:0016757">
    <property type="term" value="F:glycosyltransferase activity"/>
    <property type="evidence" value="ECO:0007669"/>
    <property type="project" value="UniProtKB-KW"/>
</dbReference>
<dbReference type="PANTHER" id="PTHR48090:SF10">
    <property type="entry name" value="GLUCOSYL-3-PHOSPHOGLYCERATE SYNTHASE"/>
    <property type="match status" value="1"/>
</dbReference>
<reference evidence="12" key="1">
    <citation type="journal article" date="2011" name="Environ. Microbiol.">
        <title>Time-series analyses of Monterey Bay coastal microbial picoplankton using a 'genome proxy' microarray.</title>
        <authorList>
            <person name="Rich V.I."/>
            <person name="Pham V.D."/>
            <person name="Eppley J."/>
            <person name="Shi Y."/>
            <person name="DeLong E.F."/>
        </authorList>
    </citation>
    <scope>NUCLEOTIDE SEQUENCE</scope>
</reference>
<evidence type="ECO:0000256" key="1">
    <source>
        <dbReference type="ARBA" id="ARBA00001936"/>
    </source>
</evidence>
<comment type="catalytic activity">
    <reaction evidence="9">
        <text>(2R)-3-phosphoglycerate + UDP-alpha-D-glucose = (2R)-2-O-(alpha-D-glucopyranosyl)-3-phospho-glycerate + UDP + H(+)</text>
        <dbReference type="Rhea" id="RHEA:31319"/>
        <dbReference type="ChEBI" id="CHEBI:15378"/>
        <dbReference type="ChEBI" id="CHEBI:58223"/>
        <dbReference type="ChEBI" id="CHEBI:58272"/>
        <dbReference type="ChEBI" id="CHEBI:58885"/>
        <dbReference type="ChEBI" id="CHEBI:62600"/>
        <dbReference type="EC" id="2.4.1.266"/>
    </reaction>
    <physiologicalReaction direction="left-to-right" evidence="9">
        <dbReference type="Rhea" id="RHEA:31320"/>
    </physiologicalReaction>
</comment>
<sequence length="239" mass="24757">MTHVVAIVPAKDNVESISATVTALLKSGAIGEVLVVDDGSVDGTGESANKAGARVIELESNVGKGGAVAAGVASSGAPDNYLLIDADLGGSATNAVELLQPLLEDRAEMAIAVFPHQGRSRGFGFAKLTATGLLVEATGRSFLEPLSGQRAVNGPLMRSLTLAGGFGLEVGLTMDVDVAGGRIIEIPLELSHTPTDRGIRGILHRAGQLRDLMRASASRLGWRCTLESTLRAAIRRIKQ</sequence>
<dbReference type="InterPro" id="IPR029044">
    <property type="entry name" value="Nucleotide-diphossugar_trans"/>
</dbReference>
<dbReference type="AlphaFoldDB" id="E0XUF0"/>
<evidence type="ECO:0000256" key="10">
    <source>
        <dbReference type="ARBA" id="ARBA00048997"/>
    </source>
</evidence>
<dbReference type="PANTHER" id="PTHR48090">
    <property type="entry name" value="UNDECAPRENYL-PHOSPHATE 4-DEOXY-4-FORMAMIDO-L-ARABINOSE TRANSFERASE-RELATED"/>
    <property type="match status" value="1"/>
</dbReference>
<comment type="cofactor">
    <cofactor evidence="2">
        <name>Mg(2+)</name>
        <dbReference type="ChEBI" id="CHEBI:18420"/>
    </cofactor>
</comment>
<dbReference type="CAZy" id="GT2">
    <property type="family name" value="Glycosyltransferase Family 2"/>
</dbReference>
<evidence type="ECO:0000256" key="4">
    <source>
        <dbReference type="ARBA" id="ARBA00022676"/>
    </source>
</evidence>
<dbReference type="InterPro" id="IPR050256">
    <property type="entry name" value="Glycosyltransferase_2"/>
</dbReference>
<evidence type="ECO:0000256" key="8">
    <source>
        <dbReference type="ARBA" id="ARBA00040894"/>
    </source>
</evidence>
<dbReference type="Gene3D" id="3.90.550.10">
    <property type="entry name" value="Spore Coat Polysaccharide Biosynthesis Protein SpsA, Chain A"/>
    <property type="match status" value="1"/>
</dbReference>
<evidence type="ECO:0000256" key="7">
    <source>
        <dbReference type="ARBA" id="ARBA00039022"/>
    </source>
</evidence>
<dbReference type="EC" id="2.4.1.266" evidence="7"/>
<comment type="cofactor">
    <cofactor evidence="1">
        <name>Mn(2+)</name>
        <dbReference type="ChEBI" id="CHEBI:29035"/>
    </cofactor>
</comment>
<dbReference type="Pfam" id="PF00535">
    <property type="entry name" value="Glycos_transf_2"/>
    <property type="match status" value="1"/>
</dbReference>
<proteinExistence type="inferred from homology"/>
<evidence type="ECO:0000256" key="6">
    <source>
        <dbReference type="ARBA" id="ARBA00022842"/>
    </source>
</evidence>
<dbReference type="InterPro" id="IPR001173">
    <property type="entry name" value="Glyco_trans_2-like"/>
</dbReference>
<evidence type="ECO:0000259" key="11">
    <source>
        <dbReference type="Pfam" id="PF00535"/>
    </source>
</evidence>
<feature type="domain" description="Glycosyltransferase 2-like" evidence="11">
    <location>
        <begin position="7"/>
        <end position="123"/>
    </location>
</feature>
<dbReference type="SUPFAM" id="SSF53448">
    <property type="entry name" value="Nucleotide-diphospho-sugar transferases"/>
    <property type="match status" value="1"/>
</dbReference>
<dbReference type="EMBL" id="GU474880">
    <property type="protein sequence ID" value="ADI18041.1"/>
    <property type="molecule type" value="Genomic_DNA"/>
</dbReference>
<evidence type="ECO:0000256" key="2">
    <source>
        <dbReference type="ARBA" id="ARBA00001946"/>
    </source>
</evidence>
<evidence type="ECO:0000256" key="9">
    <source>
        <dbReference type="ARBA" id="ARBA00048689"/>
    </source>
</evidence>
<accession>E0XUF0</accession>
<keyword evidence="6" id="KW-0460">Magnesium</keyword>
<protein>
    <recommendedName>
        <fullName evidence="8">Glucosyl-3-phosphoglycerate synthase</fullName>
        <ecNumber evidence="7">2.4.1.266</ecNumber>
    </recommendedName>
</protein>
<keyword evidence="4" id="KW-0328">Glycosyltransferase</keyword>
<evidence type="ECO:0000256" key="5">
    <source>
        <dbReference type="ARBA" id="ARBA00022679"/>
    </source>
</evidence>
<organism evidence="12">
    <name type="scientific">uncultured actinobacterium HF0200_20K23</name>
    <dbReference type="NCBI Taxonomy" id="711001"/>
    <lineage>
        <taxon>Bacteria</taxon>
        <taxon>Bacillati</taxon>
        <taxon>Actinomycetota</taxon>
        <taxon>Actinomycetes</taxon>
        <taxon>environmental samples</taxon>
    </lineage>
</organism>